<keyword evidence="2" id="KW-0732">Signal</keyword>
<dbReference type="PANTHER" id="PTHR30469">
    <property type="entry name" value="MULTIDRUG RESISTANCE PROTEIN MDTA"/>
    <property type="match status" value="1"/>
</dbReference>
<gene>
    <name evidence="4" type="primary">mdtA_4</name>
    <name evidence="4" type="ORF">SPTER_46090</name>
</gene>
<protein>
    <submittedName>
        <fullName evidence="4">Multidrug resistance protein MdtA</fullName>
    </submittedName>
</protein>
<dbReference type="Proteomes" id="UP000320776">
    <property type="component" value="Chromosome"/>
</dbReference>
<name>A0A517E0K2_9FIRM</name>
<dbReference type="Gene3D" id="2.40.50.100">
    <property type="match status" value="1"/>
</dbReference>
<dbReference type="InterPro" id="IPR006143">
    <property type="entry name" value="RND_pump_MFP"/>
</dbReference>
<accession>A0A517E0K2</accession>
<organism evidence="4 5">
    <name type="scientific">Sporomusa termitida</name>
    <dbReference type="NCBI Taxonomy" id="2377"/>
    <lineage>
        <taxon>Bacteria</taxon>
        <taxon>Bacillati</taxon>
        <taxon>Bacillota</taxon>
        <taxon>Negativicutes</taxon>
        <taxon>Selenomonadales</taxon>
        <taxon>Sporomusaceae</taxon>
        <taxon>Sporomusa</taxon>
    </lineage>
</organism>
<evidence type="ECO:0000256" key="1">
    <source>
        <dbReference type="ARBA" id="ARBA00009477"/>
    </source>
</evidence>
<comment type="similarity">
    <text evidence="1">Belongs to the membrane fusion protein (MFP) (TC 8.A.1) family.</text>
</comment>
<evidence type="ECO:0000313" key="5">
    <source>
        <dbReference type="Proteomes" id="UP000320776"/>
    </source>
</evidence>
<dbReference type="NCBIfam" id="TIGR01730">
    <property type="entry name" value="RND_mfp"/>
    <property type="match status" value="1"/>
</dbReference>
<dbReference type="KEGG" id="sted:SPTER_46090"/>
<feature type="signal peptide" evidence="2">
    <location>
        <begin position="1"/>
        <end position="25"/>
    </location>
</feature>
<feature type="domain" description="YknX-like C-terminal permuted SH3-like" evidence="3">
    <location>
        <begin position="291"/>
        <end position="358"/>
    </location>
</feature>
<dbReference type="PROSITE" id="PS51257">
    <property type="entry name" value="PROKAR_LIPOPROTEIN"/>
    <property type="match status" value="1"/>
</dbReference>
<dbReference type="Gene3D" id="2.40.420.20">
    <property type="match status" value="1"/>
</dbReference>
<dbReference type="Gene3D" id="1.10.287.470">
    <property type="entry name" value="Helix hairpin bin"/>
    <property type="match status" value="1"/>
</dbReference>
<dbReference type="AlphaFoldDB" id="A0A517E0K2"/>
<reference evidence="4 5" key="1">
    <citation type="submission" date="2019-02" db="EMBL/GenBank/DDBJ databases">
        <title>Closed genome of Sporomusa termitida DSM 4440.</title>
        <authorList>
            <person name="Poehlein A."/>
            <person name="Daniel R."/>
        </authorList>
    </citation>
    <scope>NUCLEOTIDE SEQUENCE [LARGE SCALE GENOMIC DNA]</scope>
    <source>
        <strain evidence="4 5">DSM 4440</strain>
    </source>
</reference>
<keyword evidence="5" id="KW-1185">Reference proteome</keyword>
<evidence type="ECO:0000313" key="4">
    <source>
        <dbReference type="EMBL" id="QDR83133.1"/>
    </source>
</evidence>
<sequence>MKKFSRKYRLLTVFSALLLPLALLAASSCNLLPASFLQQYLPPRPPASLTAVPVSTINKSIQLVRPGTVETTALVPVIAELAGYLSELYVTEGQAVKAGQPLLKLRPAAEPAAAPAGQDAQSNYEQALREFNRDQKLYEIGAIPKRQLELATAKLQQAKAGVTASPNTLPAAGTTFNAPVSGIVSGLPVPGKTVQAGQQLLVLGSGQEVEVVVQLNQNDLYLVHLGTPVTVEAGQQPIPGQVARIYPQVTDNQIPAFLAHLALTPPPAGLLQPGMSVTVRIDTGAAATVPAVPSSAIVRDDQGQSFIYLAANGKAVRQQITTGETSGELTEITSALPPESMVIAAPADEISDGAAITVIQ</sequence>
<evidence type="ECO:0000256" key="2">
    <source>
        <dbReference type="SAM" id="SignalP"/>
    </source>
</evidence>
<evidence type="ECO:0000259" key="3">
    <source>
        <dbReference type="Pfam" id="PF25989"/>
    </source>
</evidence>
<dbReference type="OrthoDB" id="1675766at2"/>
<proteinExistence type="inferred from homology"/>
<dbReference type="GO" id="GO:1990281">
    <property type="term" value="C:efflux pump complex"/>
    <property type="evidence" value="ECO:0007669"/>
    <property type="project" value="TreeGrafter"/>
</dbReference>
<dbReference type="PANTHER" id="PTHR30469:SF15">
    <property type="entry name" value="HLYD FAMILY OF SECRETION PROTEINS"/>
    <property type="match status" value="1"/>
</dbReference>
<feature type="chain" id="PRO_5022076337" evidence="2">
    <location>
        <begin position="26"/>
        <end position="360"/>
    </location>
</feature>
<dbReference type="InterPro" id="IPR058637">
    <property type="entry name" value="YknX-like_C"/>
</dbReference>
<dbReference type="GO" id="GO:0015562">
    <property type="term" value="F:efflux transmembrane transporter activity"/>
    <property type="evidence" value="ECO:0007669"/>
    <property type="project" value="TreeGrafter"/>
</dbReference>
<dbReference type="SUPFAM" id="SSF111369">
    <property type="entry name" value="HlyD-like secretion proteins"/>
    <property type="match status" value="1"/>
</dbReference>
<dbReference type="Gene3D" id="2.40.30.170">
    <property type="match status" value="1"/>
</dbReference>
<dbReference type="EMBL" id="CP036259">
    <property type="protein sequence ID" value="QDR83133.1"/>
    <property type="molecule type" value="Genomic_DNA"/>
</dbReference>
<dbReference type="Pfam" id="PF25989">
    <property type="entry name" value="YknX_C"/>
    <property type="match status" value="1"/>
</dbReference>